<proteinExistence type="predicted"/>
<reference evidence="1 2" key="1">
    <citation type="submission" date="2020-08" db="EMBL/GenBank/DDBJ databases">
        <title>Genomic Encyclopedia of Type Strains, Phase IV (KMG-IV): sequencing the most valuable type-strain genomes for metagenomic binning, comparative biology and taxonomic classification.</title>
        <authorList>
            <person name="Goeker M."/>
        </authorList>
    </citation>
    <scope>NUCLEOTIDE SEQUENCE [LARGE SCALE GENOMIC DNA]</scope>
    <source>
        <strain evidence="1 2">DSM 104969</strain>
    </source>
</reference>
<evidence type="ECO:0000313" key="1">
    <source>
        <dbReference type="EMBL" id="MBB4037685.1"/>
    </source>
</evidence>
<keyword evidence="2" id="KW-1185">Reference proteome</keyword>
<accession>A0A840CY58</accession>
<dbReference type="Proteomes" id="UP000555103">
    <property type="component" value="Unassembled WGS sequence"/>
</dbReference>
<evidence type="ECO:0000313" key="2">
    <source>
        <dbReference type="Proteomes" id="UP000555103"/>
    </source>
</evidence>
<organism evidence="1 2">
    <name type="scientific">Dysgonomonas hofstadii</name>
    <dbReference type="NCBI Taxonomy" id="637886"/>
    <lineage>
        <taxon>Bacteria</taxon>
        <taxon>Pseudomonadati</taxon>
        <taxon>Bacteroidota</taxon>
        <taxon>Bacteroidia</taxon>
        <taxon>Bacteroidales</taxon>
        <taxon>Dysgonomonadaceae</taxon>
        <taxon>Dysgonomonas</taxon>
    </lineage>
</organism>
<dbReference type="AlphaFoldDB" id="A0A840CY58"/>
<name>A0A840CY58_9BACT</name>
<sequence length="37" mass="4194">MGYFQICVSDSKSISYAASDFFSKYIKLRANFFSEAA</sequence>
<comment type="caution">
    <text evidence="1">The sequence shown here is derived from an EMBL/GenBank/DDBJ whole genome shotgun (WGS) entry which is preliminary data.</text>
</comment>
<protein>
    <submittedName>
        <fullName evidence="1">Uncharacterized protein</fullName>
    </submittedName>
</protein>
<dbReference type="EMBL" id="JACIEP010000016">
    <property type="protein sequence ID" value="MBB4037685.1"/>
    <property type="molecule type" value="Genomic_DNA"/>
</dbReference>
<gene>
    <name evidence="1" type="ORF">GGR21_003606</name>
</gene>